<keyword evidence="3" id="KW-1185">Reference proteome</keyword>
<evidence type="ECO:0000313" key="2">
    <source>
        <dbReference type="EMBL" id="KAH7548410.1"/>
    </source>
</evidence>
<feature type="compositionally biased region" description="Basic and acidic residues" evidence="1">
    <location>
        <begin position="251"/>
        <end position="281"/>
    </location>
</feature>
<dbReference type="PANTHER" id="PTHR31286">
    <property type="entry name" value="GLYCINE-RICH CELL WALL STRUCTURAL PROTEIN 1.8-LIKE"/>
    <property type="match status" value="1"/>
</dbReference>
<gene>
    <name evidence="2" type="ORF">JRO89_XS14G0122100</name>
</gene>
<evidence type="ECO:0008006" key="4">
    <source>
        <dbReference type="Google" id="ProtNLM"/>
    </source>
</evidence>
<feature type="region of interest" description="Disordered" evidence="1">
    <location>
        <begin position="248"/>
        <end position="299"/>
    </location>
</feature>
<reference evidence="2 3" key="1">
    <citation type="submission" date="2021-02" db="EMBL/GenBank/DDBJ databases">
        <title>Plant Genome Project.</title>
        <authorList>
            <person name="Zhang R.-G."/>
        </authorList>
    </citation>
    <scope>NUCLEOTIDE SEQUENCE [LARGE SCALE GENOMIC DNA]</scope>
    <source>
        <tissue evidence="2">Leaves</tissue>
    </source>
</reference>
<evidence type="ECO:0000256" key="1">
    <source>
        <dbReference type="SAM" id="MobiDB-lite"/>
    </source>
</evidence>
<dbReference type="Proteomes" id="UP000827721">
    <property type="component" value="Unassembled WGS sequence"/>
</dbReference>
<sequence length="416" mass="46863">MMHQDMILSSDEMHFCLGNYSVRFSRVELCLVTRFKFGKVPDTSKYESVKGRIHERYFGWNLRGLGRGNKGKGPTCGRATGFKSRQVQKGKEKHPKDKYNVYSYWDEHLCFQIQVCLGQKKNSRGRAMLHNLPLACMSRDVGLFLGEMIGKVLKVDPGSSGDCLGKFIRVRALVDVGKRFRRMLRVITREPEVECVVILKFERIPNFCYFCGRVRHLVHECLDNVNSIVDESLLKFGSWMRAIGPSFNRSRGRESRTDTEDGGNGKENSDPNLIRKDDDACRPSPTSSPLKNKNANRGAGEAKVTMGNSILSIEISSSSFLLSWVDSFSQDVDFGLSSGISLGSTMNDGREVTSPRSRRWKCLARKNVAILNTESSLSEFGKRDSELNMEDYQGKKRGKCMLSAVSKVVSMLLLLC</sequence>
<dbReference type="EMBL" id="JAFEMO010000014">
    <property type="protein sequence ID" value="KAH7548410.1"/>
    <property type="molecule type" value="Genomic_DNA"/>
</dbReference>
<feature type="compositionally biased region" description="Polar residues" evidence="1">
    <location>
        <begin position="284"/>
        <end position="295"/>
    </location>
</feature>
<proteinExistence type="predicted"/>
<dbReference type="InterPro" id="IPR040256">
    <property type="entry name" value="At4g02000-like"/>
</dbReference>
<protein>
    <recommendedName>
        <fullName evidence="4">CCHC-type domain-containing protein</fullName>
    </recommendedName>
</protein>
<comment type="caution">
    <text evidence="2">The sequence shown here is derived from an EMBL/GenBank/DDBJ whole genome shotgun (WGS) entry which is preliminary data.</text>
</comment>
<name>A0ABQ8H569_9ROSI</name>
<accession>A0ABQ8H569</accession>
<feature type="region of interest" description="Disordered" evidence="1">
    <location>
        <begin position="70"/>
        <end position="90"/>
    </location>
</feature>
<evidence type="ECO:0000313" key="3">
    <source>
        <dbReference type="Proteomes" id="UP000827721"/>
    </source>
</evidence>
<organism evidence="2 3">
    <name type="scientific">Xanthoceras sorbifolium</name>
    <dbReference type="NCBI Taxonomy" id="99658"/>
    <lineage>
        <taxon>Eukaryota</taxon>
        <taxon>Viridiplantae</taxon>
        <taxon>Streptophyta</taxon>
        <taxon>Embryophyta</taxon>
        <taxon>Tracheophyta</taxon>
        <taxon>Spermatophyta</taxon>
        <taxon>Magnoliopsida</taxon>
        <taxon>eudicotyledons</taxon>
        <taxon>Gunneridae</taxon>
        <taxon>Pentapetalae</taxon>
        <taxon>rosids</taxon>
        <taxon>malvids</taxon>
        <taxon>Sapindales</taxon>
        <taxon>Sapindaceae</taxon>
        <taxon>Xanthoceroideae</taxon>
        <taxon>Xanthoceras</taxon>
    </lineage>
</organism>
<dbReference type="PANTHER" id="PTHR31286:SF167">
    <property type="entry name" value="OS09G0268800 PROTEIN"/>
    <property type="match status" value="1"/>
</dbReference>